<dbReference type="Pfam" id="PF00566">
    <property type="entry name" value="RabGAP-TBC"/>
    <property type="match status" value="1"/>
</dbReference>
<dbReference type="Gene3D" id="1.10.472.80">
    <property type="entry name" value="Ypt/Rab-GAP domain of gyp1p, domain 3"/>
    <property type="match status" value="1"/>
</dbReference>
<comment type="caution">
    <text evidence="3">The sequence shown here is derived from an EMBL/GenBank/DDBJ whole genome shotgun (WGS) entry which is preliminary data.</text>
</comment>
<evidence type="ECO:0000256" key="1">
    <source>
        <dbReference type="SAM" id="MobiDB-lite"/>
    </source>
</evidence>
<dbReference type="InterPro" id="IPR035969">
    <property type="entry name" value="Rab-GAP_TBC_sf"/>
</dbReference>
<dbReference type="PROSITE" id="PS50086">
    <property type="entry name" value="TBC_RABGAP"/>
    <property type="match status" value="1"/>
</dbReference>
<evidence type="ECO:0000259" key="2">
    <source>
        <dbReference type="PROSITE" id="PS50086"/>
    </source>
</evidence>
<feature type="domain" description="Rab-GAP TBC" evidence="2">
    <location>
        <begin position="47"/>
        <end position="261"/>
    </location>
</feature>
<dbReference type="InterPro" id="IPR000195">
    <property type="entry name" value="Rab-GAP-TBC_dom"/>
</dbReference>
<proteinExistence type="predicted"/>
<feature type="compositionally biased region" description="Polar residues" evidence="1">
    <location>
        <begin position="429"/>
        <end position="439"/>
    </location>
</feature>
<dbReference type="EMBL" id="JARBJD010000012">
    <property type="protein sequence ID" value="KAK2962267.1"/>
    <property type="molecule type" value="Genomic_DNA"/>
</dbReference>
<dbReference type="Gene3D" id="1.10.8.270">
    <property type="entry name" value="putative rabgap domain of human tbc1 domain family member 14 like domains"/>
    <property type="match status" value="1"/>
</dbReference>
<protein>
    <submittedName>
        <fullName evidence="3">Rab-GTPase-TBC domain containing protein</fullName>
    </submittedName>
</protein>
<feature type="region of interest" description="Disordered" evidence="1">
    <location>
        <begin position="423"/>
        <end position="470"/>
    </location>
</feature>
<accession>A0ABQ9YEQ9</accession>
<evidence type="ECO:0000313" key="4">
    <source>
        <dbReference type="Proteomes" id="UP001281761"/>
    </source>
</evidence>
<dbReference type="PANTHER" id="PTHR47219">
    <property type="entry name" value="RAB GTPASE-ACTIVATING PROTEIN 1-LIKE"/>
    <property type="match status" value="1"/>
</dbReference>
<organism evidence="3 4">
    <name type="scientific">Blattamonas nauphoetae</name>
    <dbReference type="NCBI Taxonomy" id="2049346"/>
    <lineage>
        <taxon>Eukaryota</taxon>
        <taxon>Metamonada</taxon>
        <taxon>Preaxostyla</taxon>
        <taxon>Oxymonadida</taxon>
        <taxon>Blattamonas</taxon>
    </lineage>
</organism>
<sequence length="502" mass="57098">MTPDSNSDPLLPILDDIDRDAESMDGSLDNSILWDFSLIRSNVSLGTFPSELRPNVWAALLARHALHTYPFYQKQPPTFVETLLDLESMEALQNSTIISSALSEIAIPPDQHQMIESDLHRARGTDGAPFSTNEQLNSLRSLISIYLCSHPRSHYIQGMHEIAAMIVLLFEYRTNDLAFAIFSLILDTIMNNMFSPDLSSTSTVQHYFSTLLSKYHPELGAHLDNLPVPSGSYVLQWLYTGFASLTFPLLLRLWDNIISSGFLFVVAFGVNVFRTETSLDGSGLSLSDKLFSTSDPSTALKYIKTAFSFKEVSVLEVLLGETRELVTDIEANARMSFSAWESSQQLRKAHRMENSLMHRNDFNILQLRVNHRNDHLTEETPTIQNTILAGWKDLESAGDLEGVESKWVEVVLCKLSHSDDVMKGIEPTQRPNLETQTAIRETKQKEREKKREDERRRREEERARVEEERLRREREAKRPSLISSIIDIGFQIVAAVFSLFSR</sequence>
<evidence type="ECO:0000313" key="3">
    <source>
        <dbReference type="EMBL" id="KAK2962267.1"/>
    </source>
</evidence>
<dbReference type="PANTHER" id="PTHR47219:SF9">
    <property type="entry name" value="GTPASE ACTIVATING PROTEIN AND CENTROSOME-ASSOCIATED, ISOFORM B"/>
    <property type="match status" value="1"/>
</dbReference>
<dbReference type="SMART" id="SM00164">
    <property type="entry name" value="TBC"/>
    <property type="match status" value="1"/>
</dbReference>
<feature type="compositionally biased region" description="Basic and acidic residues" evidence="1">
    <location>
        <begin position="440"/>
        <end position="470"/>
    </location>
</feature>
<dbReference type="InterPro" id="IPR050302">
    <property type="entry name" value="Rab_GAP_TBC_domain"/>
</dbReference>
<keyword evidence="4" id="KW-1185">Reference proteome</keyword>
<name>A0ABQ9YEQ9_9EUKA</name>
<reference evidence="3 4" key="1">
    <citation type="journal article" date="2022" name="bioRxiv">
        <title>Genomics of Preaxostyla Flagellates Illuminates Evolutionary Transitions and the Path Towards Mitochondrial Loss.</title>
        <authorList>
            <person name="Novak L.V.F."/>
            <person name="Treitli S.C."/>
            <person name="Pyrih J."/>
            <person name="Halakuc P."/>
            <person name="Pipaliya S.V."/>
            <person name="Vacek V."/>
            <person name="Brzon O."/>
            <person name="Soukal P."/>
            <person name="Eme L."/>
            <person name="Dacks J.B."/>
            <person name="Karnkowska A."/>
            <person name="Elias M."/>
            <person name="Hampl V."/>
        </authorList>
    </citation>
    <scope>NUCLEOTIDE SEQUENCE [LARGE SCALE GENOMIC DNA]</scope>
    <source>
        <strain evidence="3">NAU3</strain>
        <tissue evidence="3">Gut</tissue>
    </source>
</reference>
<gene>
    <name evidence="3" type="ORF">BLNAU_2927</name>
</gene>
<dbReference type="Proteomes" id="UP001281761">
    <property type="component" value="Unassembled WGS sequence"/>
</dbReference>
<dbReference type="SUPFAM" id="SSF47923">
    <property type="entry name" value="Ypt/Rab-GAP domain of gyp1p"/>
    <property type="match status" value="2"/>
</dbReference>